<dbReference type="Proteomes" id="UP000467105">
    <property type="component" value="Chromosome"/>
</dbReference>
<sequence length="50" mass="5492">MRSLPILAAFGRDGQGRYPPAILRDRGAGHDEAHRLFVDDVRKACQATEG</sequence>
<evidence type="ECO:0000313" key="1">
    <source>
        <dbReference type="EMBL" id="BBZ45356.1"/>
    </source>
</evidence>
<protein>
    <submittedName>
        <fullName evidence="1">Uncharacterized protein</fullName>
    </submittedName>
</protein>
<evidence type="ECO:0000313" key="2">
    <source>
        <dbReference type="Proteomes" id="UP000467105"/>
    </source>
</evidence>
<reference evidence="1 2" key="1">
    <citation type="journal article" date="2019" name="Emerg. Microbes Infect.">
        <title>Comprehensive subspecies identification of 175 nontuberculous mycobacteria species based on 7547 genomic profiles.</title>
        <authorList>
            <person name="Matsumoto Y."/>
            <person name="Kinjo T."/>
            <person name="Motooka D."/>
            <person name="Nabeya D."/>
            <person name="Jung N."/>
            <person name="Uechi K."/>
            <person name="Horii T."/>
            <person name="Iida T."/>
            <person name="Fujita J."/>
            <person name="Nakamura S."/>
        </authorList>
    </citation>
    <scope>NUCLEOTIDE SEQUENCE [LARGE SCALE GENOMIC DNA]</scope>
    <source>
        <strain evidence="1 2">JCM 14742</strain>
    </source>
</reference>
<keyword evidence="2" id="KW-1185">Reference proteome</keyword>
<dbReference type="AlphaFoldDB" id="A0A7I7YTZ6"/>
<name>A0A7I7YTZ6_9MYCO</name>
<organism evidence="1 2">
    <name type="scientific">Mycobacterium parmense</name>
    <dbReference type="NCBI Taxonomy" id="185642"/>
    <lineage>
        <taxon>Bacteria</taxon>
        <taxon>Bacillati</taxon>
        <taxon>Actinomycetota</taxon>
        <taxon>Actinomycetes</taxon>
        <taxon>Mycobacteriales</taxon>
        <taxon>Mycobacteriaceae</taxon>
        <taxon>Mycobacterium</taxon>
        <taxon>Mycobacterium simiae complex</taxon>
    </lineage>
</organism>
<dbReference type="EMBL" id="AP022614">
    <property type="protein sequence ID" value="BBZ45356.1"/>
    <property type="molecule type" value="Genomic_DNA"/>
</dbReference>
<accession>A0A7I7YTZ6</accession>
<dbReference type="RefSeq" id="WP_163670749.1">
    <property type="nucleotide sequence ID" value="NZ_AP022614.1"/>
</dbReference>
<proteinExistence type="predicted"/>
<gene>
    <name evidence="1" type="ORF">MPRM_26370</name>
</gene>